<evidence type="ECO:0000313" key="10">
    <source>
        <dbReference type="Proteomes" id="UP000199069"/>
    </source>
</evidence>
<evidence type="ECO:0000256" key="7">
    <source>
        <dbReference type="SAM" id="MobiDB-lite"/>
    </source>
</evidence>
<reference evidence="9 10" key="1">
    <citation type="submission" date="2015-07" db="EMBL/GenBank/DDBJ databases">
        <authorList>
            <person name="Cajimat M.N.B."/>
            <person name="Milazzo M.L."/>
            <person name="Fulhorst C.F."/>
        </authorList>
    </citation>
    <scope>NUCLEOTIDE SEQUENCE [LARGE SCALE GENOMIC DNA]</scope>
    <source>
        <strain evidence="9">Single colony</strain>
    </source>
</reference>
<dbReference type="Gene3D" id="6.10.140.1200">
    <property type="match status" value="1"/>
</dbReference>
<dbReference type="Proteomes" id="UP000199069">
    <property type="component" value="Unassembled WGS sequence"/>
</dbReference>
<dbReference type="SMART" id="SM00751">
    <property type="entry name" value="BSD"/>
    <property type="match status" value="2"/>
</dbReference>
<dbReference type="AlphaFoldDB" id="A0A0K3CB93"/>
<name>A0A0K3CB93_RHOTO</name>
<organism evidence="9 10">
    <name type="scientific">Rhodotorula toruloides</name>
    <name type="common">Yeast</name>
    <name type="synonym">Rhodosporidium toruloides</name>
    <dbReference type="NCBI Taxonomy" id="5286"/>
    <lineage>
        <taxon>Eukaryota</taxon>
        <taxon>Fungi</taxon>
        <taxon>Dikarya</taxon>
        <taxon>Basidiomycota</taxon>
        <taxon>Pucciniomycotina</taxon>
        <taxon>Microbotryomycetes</taxon>
        <taxon>Sporidiobolales</taxon>
        <taxon>Sporidiobolaceae</taxon>
        <taxon>Rhodotorula</taxon>
    </lineage>
</organism>
<dbReference type="GO" id="GO:0000439">
    <property type="term" value="C:transcription factor TFIIH core complex"/>
    <property type="evidence" value="ECO:0007669"/>
    <property type="project" value="InterPro"/>
</dbReference>
<keyword evidence="3" id="KW-0677">Repeat</keyword>
<feature type="region of interest" description="Disordered" evidence="7">
    <location>
        <begin position="429"/>
        <end position="448"/>
    </location>
</feature>
<evidence type="ECO:0000313" key="9">
    <source>
        <dbReference type="EMBL" id="CTR06163.1"/>
    </source>
</evidence>
<dbReference type="OMA" id="FWKRYFE"/>
<dbReference type="CDD" id="cd13229">
    <property type="entry name" value="PH_TFIIH"/>
    <property type="match status" value="1"/>
</dbReference>
<feature type="compositionally biased region" description="Low complexity" evidence="7">
    <location>
        <begin position="150"/>
        <end position="172"/>
    </location>
</feature>
<evidence type="ECO:0000256" key="6">
    <source>
        <dbReference type="ARBA" id="ARBA00023242"/>
    </source>
</evidence>
<dbReference type="Pfam" id="PF08567">
    <property type="entry name" value="PH_TFIIH"/>
    <property type="match status" value="1"/>
</dbReference>
<dbReference type="PROSITE" id="PS50858">
    <property type="entry name" value="BSD"/>
    <property type="match status" value="1"/>
</dbReference>
<dbReference type="GO" id="GO:0006289">
    <property type="term" value="P:nucleotide-excision repair"/>
    <property type="evidence" value="ECO:0007669"/>
    <property type="project" value="InterPro"/>
</dbReference>
<dbReference type="InterPro" id="IPR035925">
    <property type="entry name" value="BSD_dom_sf"/>
</dbReference>
<dbReference type="GO" id="GO:0006351">
    <property type="term" value="P:DNA-templated transcription"/>
    <property type="evidence" value="ECO:0007669"/>
    <property type="project" value="InterPro"/>
</dbReference>
<evidence type="ECO:0000259" key="8">
    <source>
        <dbReference type="PROSITE" id="PS50858"/>
    </source>
</evidence>
<evidence type="ECO:0000256" key="2">
    <source>
        <dbReference type="ARBA" id="ARBA00009448"/>
    </source>
</evidence>
<feature type="compositionally biased region" description="Low complexity" evidence="7">
    <location>
        <begin position="429"/>
        <end position="439"/>
    </location>
</feature>
<dbReference type="InterPro" id="IPR027079">
    <property type="entry name" value="Tfb1/GTF2H1"/>
</dbReference>
<comment type="subcellular location">
    <subcellularLocation>
        <location evidence="1">Nucleus</location>
    </subcellularLocation>
</comment>
<dbReference type="STRING" id="5286.A0A0K3CB93"/>
<feature type="region of interest" description="Disordered" evidence="7">
    <location>
        <begin position="122"/>
        <end position="172"/>
    </location>
</feature>
<protein>
    <submittedName>
        <fullName evidence="9">BY PROTMAP: gi|472586791|gb|EMS24310.1| RNA polymerase II transcription factor b subunit 1 [Rhodosporidium toruloides NP11]</fullName>
    </submittedName>
</protein>
<evidence type="ECO:0000256" key="4">
    <source>
        <dbReference type="ARBA" id="ARBA00023015"/>
    </source>
</evidence>
<feature type="region of interest" description="Disordered" evidence="7">
    <location>
        <begin position="614"/>
        <end position="633"/>
    </location>
</feature>
<proteinExistence type="inferred from homology"/>
<dbReference type="SUPFAM" id="SSF50729">
    <property type="entry name" value="PH domain-like"/>
    <property type="match status" value="1"/>
</dbReference>
<dbReference type="InterPro" id="IPR013876">
    <property type="entry name" value="TFIIH_BTF_p62_N"/>
</dbReference>
<evidence type="ECO:0000256" key="3">
    <source>
        <dbReference type="ARBA" id="ARBA00022737"/>
    </source>
</evidence>
<evidence type="ECO:0000256" key="1">
    <source>
        <dbReference type="ARBA" id="ARBA00004123"/>
    </source>
</evidence>
<feature type="compositionally biased region" description="Low complexity" evidence="7">
    <location>
        <begin position="122"/>
        <end position="134"/>
    </location>
</feature>
<dbReference type="PANTHER" id="PTHR12856">
    <property type="entry name" value="TRANSCRIPTION INITIATION FACTOR IIH-RELATED"/>
    <property type="match status" value="1"/>
</dbReference>
<dbReference type="Gene3D" id="2.30.29.30">
    <property type="entry name" value="Pleckstrin-homology domain (PH domain)/Phosphotyrosine-binding domain (PTB)"/>
    <property type="match status" value="1"/>
</dbReference>
<evidence type="ECO:0000256" key="5">
    <source>
        <dbReference type="ARBA" id="ARBA00023163"/>
    </source>
</evidence>
<dbReference type="SUPFAM" id="SSF140383">
    <property type="entry name" value="BSD domain-like"/>
    <property type="match status" value="2"/>
</dbReference>
<keyword evidence="6" id="KW-0539">Nucleus</keyword>
<dbReference type="EMBL" id="CWKI01000003">
    <property type="protein sequence ID" value="CTR06163.1"/>
    <property type="molecule type" value="Genomic_DNA"/>
</dbReference>
<accession>A0A0K3CB93</accession>
<feature type="domain" description="BSD" evidence="8">
    <location>
        <begin position="240"/>
        <end position="292"/>
    </location>
</feature>
<keyword evidence="5" id="KW-0804">Transcription</keyword>
<dbReference type="InterPro" id="IPR011993">
    <property type="entry name" value="PH-like_dom_sf"/>
</dbReference>
<feature type="compositionally biased region" description="Low complexity" evidence="7">
    <location>
        <begin position="621"/>
        <end position="633"/>
    </location>
</feature>
<comment type="similarity">
    <text evidence="2">Belongs to the TFB1 family.</text>
</comment>
<gene>
    <name evidence="9" type="primary">FGENESH: predicted gene_3.475</name>
    <name evidence="9" type="ORF">BN2166_0020240</name>
</gene>
<dbReference type="InterPro" id="IPR005607">
    <property type="entry name" value="BSD_dom"/>
</dbReference>
<keyword evidence="4" id="KW-0805">Transcription regulation</keyword>
<keyword evidence="10" id="KW-1185">Reference proteome</keyword>
<sequence>MASTATTSYKKQPGTLSLSNTALEWTIATANSPSLSIPTSHLAALFASKPGGPRIMLKVQLKQPLPPSVADDSHNFTFTSPASALSDRDRFKQLLSDVIARNREREASSALSGAAAAQAAGGAGAQAGPSTGTANGRARSCGTPGGASGSGTPQPGIGTPGPSSSSANASQQTTFRLRKLVLQSNPSLLALHRDLVLTGQITESEFWEGREDLVASVAAEQGLIKGKSGEMVDPKTVTGQNGEVTVKITPGLIREIFEEFPVVLRAYNDNVPDPLDEAQFWTRYFQSKLFNRYRTTNRAAVDAIKDDPIFDKYLDEEDDDVEPKHMPDHQIYRLLDLAATEEDQHEITNLPRDFTMKPGGQRSSLPLMRRFNEHSERLLSQALGSAADRNRGFLDPGHAGDRRYYSEIELTDLSSPSSLSSRIALSLPSASNAPTTATGEAEKEEGLEGMYERRERVRRVVEGVREEWEGRLAEFEIDSAAVRDSMRDMTSTLERQVERNRKTAGSGGLPRAHLTTVSSLSTTTFEFLRHFWSAILPPKPSDLSSLSPKDRAARAEKFKGYLEKSRERVERAVLEAKGEAGEGEVGKRVEAALGPVREAIEAALALYAQRMGGAAGGGGAALPAPTPAAVRAA</sequence>
<dbReference type="Pfam" id="PF03909">
    <property type="entry name" value="BSD"/>
    <property type="match status" value="1"/>
</dbReference>